<reference evidence="4" key="2">
    <citation type="journal article" date="2009" name="Fungal Genet. Biol.">
        <title>The 2008 update of the Aspergillus nidulans genome annotation: a community effort.</title>
        <authorList>
            <person name="Wortman J.R."/>
            <person name="Gilsenan J.M."/>
            <person name="Joardar V."/>
            <person name="Deegan J."/>
            <person name="Clutterbuck J."/>
            <person name="Andersen M.R."/>
            <person name="Archer D."/>
            <person name="Bencina M."/>
            <person name="Braus G."/>
            <person name="Coutinho P."/>
            <person name="von Dohren H."/>
            <person name="Doonan J."/>
            <person name="Driessen A.J."/>
            <person name="Durek P."/>
            <person name="Espeso E."/>
            <person name="Fekete E."/>
            <person name="Flipphi M."/>
            <person name="Estrada C.G."/>
            <person name="Geysens S."/>
            <person name="Goldman G."/>
            <person name="de Groot P.W."/>
            <person name="Hansen K."/>
            <person name="Harris S.D."/>
            <person name="Heinekamp T."/>
            <person name="Helmstaedt K."/>
            <person name="Henrissat B."/>
            <person name="Hofmann G."/>
            <person name="Homan T."/>
            <person name="Horio T."/>
            <person name="Horiuchi H."/>
            <person name="James S."/>
            <person name="Jones M."/>
            <person name="Karaffa L."/>
            <person name="Karanyi Z."/>
            <person name="Kato M."/>
            <person name="Keller N."/>
            <person name="Kelly D.E."/>
            <person name="Kiel J.A."/>
            <person name="Kim J.M."/>
            <person name="van der Klei I.J."/>
            <person name="Klis F.M."/>
            <person name="Kovalchuk A."/>
            <person name="Krasevec N."/>
            <person name="Kubicek C.P."/>
            <person name="Liu B."/>
            <person name="Maccabe A."/>
            <person name="Meyer V."/>
            <person name="Mirabito P."/>
            <person name="Miskei M."/>
            <person name="Mos M."/>
            <person name="Mullins J."/>
            <person name="Nelson D.R."/>
            <person name="Nielsen J."/>
            <person name="Oakley B.R."/>
            <person name="Osmani S.A."/>
            <person name="Pakula T."/>
            <person name="Paszewski A."/>
            <person name="Paulsen I."/>
            <person name="Pilsyk S."/>
            <person name="Pocsi I."/>
            <person name="Punt P.J."/>
            <person name="Ram A.F."/>
            <person name="Ren Q."/>
            <person name="Robellet X."/>
            <person name="Robson G."/>
            <person name="Seiboth B."/>
            <person name="van Solingen P."/>
            <person name="Specht T."/>
            <person name="Sun J."/>
            <person name="Taheri-Talesh N."/>
            <person name="Takeshita N."/>
            <person name="Ussery D."/>
            <person name="vanKuyk P.A."/>
            <person name="Visser H."/>
            <person name="van de Vondervoort P.J."/>
            <person name="de Vries R.P."/>
            <person name="Walton J."/>
            <person name="Xiang X."/>
            <person name="Xiong Y."/>
            <person name="Zeng A.P."/>
            <person name="Brandt B.W."/>
            <person name="Cornell M.J."/>
            <person name="van den Hondel C.A."/>
            <person name="Visser J."/>
            <person name="Oliver S.G."/>
            <person name="Turner G."/>
        </authorList>
    </citation>
    <scope>GENOME REANNOTATION</scope>
    <source>
        <strain evidence="4">FGSC A4 / ATCC 38163 / CBS 112.46 / NRRL 194 / M139</strain>
    </source>
</reference>
<accession>Q5B0J2</accession>
<gene>
    <name evidence="3" type="ORF">ANIA_05938</name>
</gene>
<evidence type="ECO:0000259" key="2">
    <source>
        <dbReference type="Pfam" id="PF08547"/>
    </source>
</evidence>
<keyword evidence="4" id="KW-1185">Reference proteome</keyword>
<dbReference type="HOGENOM" id="CLU_059028_3_0_1"/>
<comment type="similarity">
    <text evidence="1">Belongs to the CIA30 family.</text>
</comment>
<dbReference type="GO" id="GO:0010257">
    <property type="term" value="P:NADH dehydrogenase complex assembly"/>
    <property type="evidence" value="ECO:0000318"/>
    <property type="project" value="GO_Central"/>
</dbReference>
<reference evidence="4" key="1">
    <citation type="journal article" date="2005" name="Nature">
        <title>Sequencing of Aspergillus nidulans and comparative analysis with A. fumigatus and A. oryzae.</title>
        <authorList>
            <person name="Galagan J.E."/>
            <person name="Calvo S.E."/>
            <person name="Cuomo C."/>
            <person name="Ma L.J."/>
            <person name="Wortman J.R."/>
            <person name="Batzoglou S."/>
            <person name="Lee S.I."/>
            <person name="Basturkmen M."/>
            <person name="Spevak C.C."/>
            <person name="Clutterbuck J."/>
            <person name="Kapitonov V."/>
            <person name="Jurka J."/>
            <person name="Scazzocchio C."/>
            <person name="Farman M."/>
            <person name="Butler J."/>
            <person name="Purcell S."/>
            <person name="Harris S."/>
            <person name="Braus G.H."/>
            <person name="Draht O."/>
            <person name="Busch S."/>
            <person name="D'Enfert C."/>
            <person name="Bouchier C."/>
            <person name="Goldman G.H."/>
            <person name="Bell-Pedersen D."/>
            <person name="Griffiths-Jones S."/>
            <person name="Doonan J.H."/>
            <person name="Yu J."/>
            <person name="Vienken K."/>
            <person name="Pain A."/>
            <person name="Freitag M."/>
            <person name="Selker E.U."/>
            <person name="Archer D.B."/>
            <person name="Penalva M.A."/>
            <person name="Oakley B.R."/>
            <person name="Momany M."/>
            <person name="Tanaka T."/>
            <person name="Kumagai T."/>
            <person name="Asai K."/>
            <person name="Machida M."/>
            <person name="Nierman W.C."/>
            <person name="Denning D.W."/>
            <person name="Caddick M."/>
            <person name="Hynes M."/>
            <person name="Paoletti M."/>
            <person name="Fischer R."/>
            <person name="Miller B."/>
            <person name="Dyer P."/>
            <person name="Sachs M.S."/>
            <person name="Osmani S.A."/>
            <person name="Birren B.W."/>
        </authorList>
    </citation>
    <scope>NUCLEOTIDE SEQUENCE [LARGE SCALE GENOMIC DNA]</scope>
    <source>
        <strain evidence="4">FGSC A4 / ATCC 38163 / CBS 112.46 / NRRL 194 / M139</strain>
    </source>
</reference>
<name>Q5B0J2_EMENI</name>
<dbReference type="InterPro" id="IPR008979">
    <property type="entry name" value="Galactose-bd-like_sf"/>
</dbReference>
<protein>
    <recommendedName>
        <fullName evidence="2">NADH:ubiquinone oxidoreductase intermediate-associated protein 30 domain-containing protein</fullName>
    </recommendedName>
</protein>
<organism evidence="3 4">
    <name type="scientific">Emericella nidulans (strain FGSC A4 / ATCC 38163 / CBS 112.46 / NRRL 194 / M139)</name>
    <name type="common">Aspergillus nidulans</name>
    <dbReference type="NCBI Taxonomy" id="227321"/>
    <lineage>
        <taxon>Eukaryota</taxon>
        <taxon>Fungi</taxon>
        <taxon>Dikarya</taxon>
        <taxon>Ascomycota</taxon>
        <taxon>Pezizomycotina</taxon>
        <taxon>Eurotiomycetes</taxon>
        <taxon>Eurotiomycetidae</taxon>
        <taxon>Eurotiales</taxon>
        <taxon>Aspergillaceae</taxon>
        <taxon>Aspergillus</taxon>
        <taxon>Aspergillus subgen. Nidulantes</taxon>
    </lineage>
</organism>
<dbReference type="Proteomes" id="UP000000560">
    <property type="component" value="Chromosome I"/>
</dbReference>
<dbReference type="Pfam" id="PF08547">
    <property type="entry name" value="CIA30"/>
    <property type="match status" value="1"/>
</dbReference>
<dbReference type="RefSeq" id="XP_663542.1">
    <property type="nucleotide sequence ID" value="XM_658450.1"/>
</dbReference>
<evidence type="ECO:0000313" key="3">
    <source>
        <dbReference type="EMBL" id="CBF70528.1"/>
    </source>
</evidence>
<dbReference type="InterPro" id="IPR039131">
    <property type="entry name" value="NDUFAF1"/>
</dbReference>
<dbReference type="OrthoDB" id="426386at2759"/>
<dbReference type="GO" id="GO:0051082">
    <property type="term" value="F:unfolded protein binding"/>
    <property type="evidence" value="ECO:0000318"/>
    <property type="project" value="GO_Central"/>
</dbReference>
<evidence type="ECO:0000313" key="4">
    <source>
        <dbReference type="Proteomes" id="UP000000560"/>
    </source>
</evidence>
<dbReference type="KEGG" id="ani:ANIA_05938"/>
<dbReference type="InterPro" id="IPR013857">
    <property type="entry name" value="NADH-UbQ_OxRdtase-assoc_prot30"/>
</dbReference>
<dbReference type="eggNOG" id="ENOG502S3C5">
    <property type="taxonomic scope" value="Eukaryota"/>
</dbReference>
<sequence length="272" mass="30742">MTPEHFCFSFLDSITVKGFTTELTTTTRSPWLSADWTSTDDRVRGGSSHSYLIPSHDGKTATFNGHLDTRTLGGAGFASQRTTGDRSWDLSSYSGVELDIDTANSDTKLYTLIVKDEKGLLPPRDDGRERSGLSWEADFRPGYNKGKVAFKWEDFRPTYRGKEVHDVEPLDCKAIKRFSIMMRRFVFFGDFFGEQEGDFTLSIVSIAAWKDSREDNLGLEKEEGAIIVESKEAPDYGSWRVYEFKISLLSDAWVLDVPTYGIQMGCGIQKER</sequence>
<dbReference type="AlphaFoldDB" id="Q5B0J2"/>
<dbReference type="EMBL" id="BN001301">
    <property type="protein sequence ID" value="CBF70528.1"/>
    <property type="molecule type" value="Genomic_DNA"/>
</dbReference>
<accession>C8V3I2</accession>
<feature type="domain" description="NADH:ubiquinone oxidoreductase intermediate-associated protein 30" evidence="2">
    <location>
        <begin position="33"/>
        <end position="203"/>
    </location>
</feature>
<dbReference type="InParanoid" id="Q5B0J2"/>
<dbReference type="PANTHER" id="PTHR13194">
    <property type="entry name" value="COMPLEX I INTERMEDIATE-ASSOCIATED PROTEIN 30"/>
    <property type="match status" value="1"/>
</dbReference>
<dbReference type="OMA" id="IMVRSFF"/>
<proteinExistence type="inferred from homology"/>
<dbReference type="PANTHER" id="PTHR13194:SF19">
    <property type="entry name" value="NAD(P)-BINDING ROSSMANN-FOLD SUPERFAMILY PROTEIN"/>
    <property type="match status" value="1"/>
</dbReference>
<dbReference type="GeneID" id="2870824"/>
<evidence type="ECO:0000256" key="1">
    <source>
        <dbReference type="ARBA" id="ARBA00007884"/>
    </source>
</evidence>
<dbReference type="SUPFAM" id="SSF49785">
    <property type="entry name" value="Galactose-binding domain-like"/>
    <property type="match status" value="1"/>
</dbReference>
<dbReference type="STRING" id="227321.Q5B0J2"/>